<keyword evidence="2" id="KW-1185">Reference proteome</keyword>
<reference evidence="1" key="1">
    <citation type="journal article" date="2021" name="bioRxiv">
        <title>Whole Genome Assembly and Annotation of Northern Wild Rice, Zizania palustris L., Supports a Whole Genome Duplication in the Zizania Genus.</title>
        <authorList>
            <person name="Haas M."/>
            <person name="Kono T."/>
            <person name="Macchietto M."/>
            <person name="Millas R."/>
            <person name="McGilp L."/>
            <person name="Shao M."/>
            <person name="Duquette J."/>
            <person name="Hirsch C.N."/>
            <person name="Kimball J."/>
        </authorList>
    </citation>
    <scope>NUCLEOTIDE SEQUENCE</scope>
    <source>
        <tissue evidence="1">Fresh leaf tissue</tissue>
    </source>
</reference>
<dbReference type="AlphaFoldDB" id="A0A8J6BSR9"/>
<dbReference type="EMBL" id="JAAALK010000080">
    <property type="protein sequence ID" value="KAG8094319.1"/>
    <property type="molecule type" value="Genomic_DNA"/>
</dbReference>
<protein>
    <submittedName>
        <fullName evidence="1">Uncharacterized protein</fullName>
    </submittedName>
</protein>
<sequence length="73" mass="8150">MRSRLLARRHGVDGLLRCCSIPPELLPLRGLPGLFARSVGRRAGSEWRRGWTNLLPPASISVPIELKKDGVHR</sequence>
<reference evidence="1" key="2">
    <citation type="submission" date="2021-02" db="EMBL/GenBank/DDBJ databases">
        <authorList>
            <person name="Kimball J.A."/>
            <person name="Haas M.W."/>
            <person name="Macchietto M."/>
            <person name="Kono T."/>
            <person name="Duquette J."/>
            <person name="Shao M."/>
        </authorList>
    </citation>
    <scope>NUCLEOTIDE SEQUENCE</scope>
    <source>
        <tissue evidence="1">Fresh leaf tissue</tissue>
    </source>
</reference>
<evidence type="ECO:0000313" key="1">
    <source>
        <dbReference type="EMBL" id="KAG8094319.1"/>
    </source>
</evidence>
<accession>A0A8J6BSR9</accession>
<proteinExistence type="predicted"/>
<name>A0A8J6BSR9_ZIZPA</name>
<organism evidence="1 2">
    <name type="scientific">Zizania palustris</name>
    <name type="common">Northern wild rice</name>
    <dbReference type="NCBI Taxonomy" id="103762"/>
    <lineage>
        <taxon>Eukaryota</taxon>
        <taxon>Viridiplantae</taxon>
        <taxon>Streptophyta</taxon>
        <taxon>Embryophyta</taxon>
        <taxon>Tracheophyta</taxon>
        <taxon>Spermatophyta</taxon>
        <taxon>Magnoliopsida</taxon>
        <taxon>Liliopsida</taxon>
        <taxon>Poales</taxon>
        <taxon>Poaceae</taxon>
        <taxon>BOP clade</taxon>
        <taxon>Oryzoideae</taxon>
        <taxon>Oryzeae</taxon>
        <taxon>Zizaniinae</taxon>
        <taxon>Zizania</taxon>
    </lineage>
</organism>
<comment type="caution">
    <text evidence="1">The sequence shown here is derived from an EMBL/GenBank/DDBJ whole genome shotgun (WGS) entry which is preliminary data.</text>
</comment>
<dbReference type="Proteomes" id="UP000729402">
    <property type="component" value="Unassembled WGS sequence"/>
</dbReference>
<gene>
    <name evidence="1" type="ORF">GUJ93_ZPchr0012g21702</name>
</gene>
<evidence type="ECO:0000313" key="2">
    <source>
        <dbReference type="Proteomes" id="UP000729402"/>
    </source>
</evidence>